<dbReference type="Proteomes" id="UP000009234">
    <property type="component" value="Chromosome"/>
</dbReference>
<dbReference type="OrthoDB" id="1785151at2"/>
<accession>F6DN19</accession>
<dbReference type="KEGG" id="dru:Desru_1202"/>
<evidence type="ECO:0000313" key="1">
    <source>
        <dbReference type="EMBL" id="AEG59477.1"/>
    </source>
</evidence>
<dbReference type="STRING" id="696281.Desru_1202"/>
<protein>
    <submittedName>
        <fullName evidence="1">Uncharacterized protein</fullName>
    </submittedName>
</protein>
<name>F6DN19_DESRL</name>
<dbReference type="Gene3D" id="2.10.110.10">
    <property type="entry name" value="Cysteine Rich Protein"/>
    <property type="match status" value="1"/>
</dbReference>
<dbReference type="HOGENOM" id="CLU_986006_0_0_9"/>
<proteinExistence type="predicted"/>
<evidence type="ECO:0000313" key="2">
    <source>
        <dbReference type="Proteomes" id="UP000009234"/>
    </source>
</evidence>
<dbReference type="EMBL" id="CP002780">
    <property type="protein sequence ID" value="AEG59477.1"/>
    <property type="molecule type" value="Genomic_DNA"/>
</dbReference>
<reference evidence="2" key="1">
    <citation type="submission" date="2011-05" db="EMBL/GenBank/DDBJ databases">
        <title>Complete sequence of Desulfotomaculum ruminis DSM 2154.</title>
        <authorList>
            <person name="Lucas S."/>
            <person name="Copeland A."/>
            <person name="Lapidus A."/>
            <person name="Cheng J.-F."/>
            <person name="Goodwin L."/>
            <person name="Pitluck S."/>
            <person name="Lu M."/>
            <person name="Detter J.C."/>
            <person name="Han C."/>
            <person name="Tapia R."/>
            <person name="Land M."/>
            <person name="Hauser L."/>
            <person name="Kyrpides N."/>
            <person name="Ivanova N."/>
            <person name="Mikhailova N."/>
            <person name="Pagani I."/>
            <person name="Stams A.J.M."/>
            <person name="Plugge C.M."/>
            <person name="Muyzer G."/>
            <person name="Kuever J."/>
            <person name="Parshina S.N."/>
            <person name="Ivanova A.E."/>
            <person name="Nazina T.N."/>
            <person name="Brambilla E."/>
            <person name="Spring S."/>
            <person name="Klenk H.-P."/>
            <person name="Woyke T."/>
        </authorList>
    </citation>
    <scope>NUCLEOTIDE SEQUENCE [LARGE SCALE GENOMIC DNA]</scope>
    <source>
        <strain evidence="2">ATCC 23193 / DSM 2154 / NCIB 8452 / DL</strain>
    </source>
</reference>
<sequence length="299" mass="34467">MAVSKANRDLFLFGGIRLKTWYVEDAGGGCRAFGEILVLVCEETGEVYSATVPVTWNHKMGWEELVCQLMIKLMDQAQATIHDQYLVCSGNIFHTYHKWLTDHNYTWETHKMDGLAHEAAEGEFHRMAAEAGFPGMGLQERDYRSYYTELEKWVSSDPERKQKYWKDREVRKKPAVPRYVLKSNLRTSRTCQHCNKKIPPFSPVVELKFRKDGRKIRAFFHPECSPTKPLKTQLDQLEVQWKGNKLTGVIVPCPEEIHCSICGEAVEPGQRTFYAYKDNKLVCGHLHCFEQSKPSSETG</sequence>
<reference evidence="1 2" key="2">
    <citation type="journal article" date="2012" name="Stand. Genomic Sci.">
        <title>Complete genome sequence of the sulfate-reducing firmicute Desulfotomaculum ruminis type strain (DL(T)).</title>
        <authorList>
            <person name="Spring S."/>
            <person name="Visser M."/>
            <person name="Lu M."/>
            <person name="Copeland A."/>
            <person name="Lapidus A."/>
            <person name="Lucas S."/>
            <person name="Cheng J.F."/>
            <person name="Han C."/>
            <person name="Tapia R."/>
            <person name="Goodwin L.A."/>
            <person name="Pitluck S."/>
            <person name="Ivanova N."/>
            <person name="Land M."/>
            <person name="Hauser L."/>
            <person name="Larimer F."/>
            <person name="Rohde M."/>
            <person name="Goker M."/>
            <person name="Detter J.C."/>
            <person name="Kyrpides N.C."/>
            <person name="Woyke T."/>
            <person name="Schaap P.J."/>
            <person name="Plugge C.M."/>
            <person name="Muyzer G."/>
            <person name="Kuever J."/>
            <person name="Pereira I.A."/>
            <person name="Parshina S.N."/>
            <person name="Bernier-Latmani R."/>
            <person name="Stams A.J."/>
            <person name="Klenk H.P."/>
        </authorList>
    </citation>
    <scope>NUCLEOTIDE SEQUENCE [LARGE SCALE GENOMIC DNA]</scope>
    <source>
        <strain evidence="2">ATCC 23193 / DSM 2154 / NCIB 8452 / DL</strain>
    </source>
</reference>
<dbReference type="eggNOG" id="ENOG502ZBVW">
    <property type="taxonomic scope" value="Bacteria"/>
</dbReference>
<dbReference type="AlphaFoldDB" id="F6DN19"/>
<organism evidence="1 2">
    <name type="scientific">Desulforamulus ruminis (strain ATCC 23193 / DSM 2154 / NCIMB 8452 / DL)</name>
    <name type="common">Desulfotomaculum ruminis</name>
    <dbReference type="NCBI Taxonomy" id="696281"/>
    <lineage>
        <taxon>Bacteria</taxon>
        <taxon>Bacillati</taxon>
        <taxon>Bacillota</taxon>
        <taxon>Clostridia</taxon>
        <taxon>Eubacteriales</taxon>
        <taxon>Peptococcaceae</taxon>
        <taxon>Desulforamulus</taxon>
    </lineage>
</organism>
<gene>
    <name evidence="1" type="ordered locus">Desru_1202</name>
</gene>
<keyword evidence="2" id="KW-1185">Reference proteome</keyword>